<gene>
    <name evidence="1" type="ORF">MCOR_6873</name>
</gene>
<dbReference type="AlphaFoldDB" id="A0A6J8ADK8"/>
<keyword evidence="2" id="KW-1185">Reference proteome</keyword>
<dbReference type="Proteomes" id="UP000507470">
    <property type="component" value="Unassembled WGS sequence"/>
</dbReference>
<dbReference type="OrthoDB" id="10039644at2759"/>
<sequence length="251" mass="28083">MTMHIETKTKIEVNIKTSIMIMICLSDGRIIIVEESGNVYLLTSDGKLQKQLPIPGNAFCVTQISKNTIAISYPDELTIKIFNIEDETVTKVIKLNSCCCGLSFVNESLVGLGSNEIRIIDLEGNTLKSLQVQNKLILQYLVYSDDRVIYSDHFGNAVNCIDRSGQQIWQYKQDLSGPEGLCTDTSSNIIVADLSSKIIVISKGGQGSKVLVRKEDGLKYPKCIYFRNNESYGFVCNRTCKYLAKYNLSYD</sequence>
<evidence type="ECO:0000313" key="2">
    <source>
        <dbReference type="Proteomes" id="UP000507470"/>
    </source>
</evidence>
<evidence type="ECO:0000313" key="1">
    <source>
        <dbReference type="EMBL" id="CAC5366688.1"/>
    </source>
</evidence>
<proteinExistence type="predicted"/>
<reference evidence="1 2" key="1">
    <citation type="submission" date="2020-06" db="EMBL/GenBank/DDBJ databases">
        <authorList>
            <person name="Li R."/>
            <person name="Bekaert M."/>
        </authorList>
    </citation>
    <scope>NUCLEOTIDE SEQUENCE [LARGE SCALE GENOMIC DNA]</scope>
    <source>
        <strain evidence="2">wild</strain>
    </source>
</reference>
<protein>
    <recommendedName>
        <fullName evidence="3">TRIM2_3</fullName>
    </recommendedName>
</protein>
<dbReference type="SUPFAM" id="SSF101898">
    <property type="entry name" value="NHL repeat"/>
    <property type="match status" value="1"/>
</dbReference>
<dbReference type="Gene3D" id="2.120.10.30">
    <property type="entry name" value="TolB, C-terminal domain"/>
    <property type="match status" value="1"/>
</dbReference>
<accession>A0A6J8ADK8</accession>
<dbReference type="InterPro" id="IPR011042">
    <property type="entry name" value="6-blade_b-propeller_TolB-like"/>
</dbReference>
<dbReference type="EMBL" id="CACVKT020001342">
    <property type="protein sequence ID" value="CAC5366688.1"/>
    <property type="molecule type" value="Genomic_DNA"/>
</dbReference>
<evidence type="ECO:0008006" key="3">
    <source>
        <dbReference type="Google" id="ProtNLM"/>
    </source>
</evidence>
<name>A0A6J8ADK8_MYTCO</name>
<organism evidence="1 2">
    <name type="scientific">Mytilus coruscus</name>
    <name type="common">Sea mussel</name>
    <dbReference type="NCBI Taxonomy" id="42192"/>
    <lineage>
        <taxon>Eukaryota</taxon>
        <taxon>Metazoa</taxon>
        <taxon>Spiralia</taxon>
        <taxon>Lophotrochozoa</taxon>
        <taxon>Mollusca</taxon>
        <taxon>Bivalvia</taxon>
        <taxon>Autobranchia</taxon>
        <taxon>Pteriomorphia</taxon>
        <taxon>Mytilida</taxon>
        <taxon>Mytiloidea</taxon>
        <taxon>Mytilidae</taxon>
        <taxon>Mytilinae</taxon>
        <taxon>Mytilus</taxon>
    </lineage>
</organism>